<comment type="similarity">
    <text evidence="1">Belongs to the multicopper oxidase family.</text>
</comment>
<reference evidence="6" key="1">
    <citation type="journal article" date="2020" name="Stud. Mycol.">
        <title>101 Dothideomycetes genomes: a test case for predicting lifestyles and emergence of pathogens.</title>
        <authorList>
            <person name="Haridas S."/>
            <person name="Albert R."/>
            <person name="Binder M."/>
            <person name="Bloem J."/>
            <person name="Labutti K."/>
            <person name="Salamov A."/>
            <person name="Andreopoulos B."/>
            <person name="Baker S."/>
            <person name="Barry K."/>
            <person name="Bills G."/>
            <person name="Bluhm B."/>
            <person name="Cannon C."/>
            <person name="Castanera R."/>
            <person name="Culley D."/>
            <person name="Daum C."/>
            <person name="Ezra D."/>
            <person name="Gonzalez J."/>
            <person name="Henrissat B."/>
            <person name="Kuo A."/>
            <person name="Liang C."/>
            <person name="Lipzen A."/>
            <person name="Lutzoni F."/>
            <person name="Magnuson J."/>
            <person name="Mondo S."/>
            <person name="Nolan M."/>
            <person name="Ohm R."/>
            <person name="Pangilinan J."/>
            <person name="Park H.-J."/>
            <person name="Ramirez L."/>
            <person name="Alfaro M."/>
            <person name="Sun H."/>
            <person name="Tritt A."/>
            <person name="Yoshinaga Y."/>
            <person name="Zwiers L.-H."/>
            <person name="Turgeon B."/>
            <person name="Goodwin S."/>
            <person name="Spatafora J."/>
            <person name="Crous P."/>
            <person name="Grigoriev I."/>
        </authorList>
    </citation>
    <scope>NUCLEOTIDE SEQUENCE</scope>
    <source>
        <strain evidence="6">CBS 260.36</strain>
    </source>
</reference>
<evidence type="ECO:0000313" key="6">
    <source>
        <dbReference type="EMBL" id="KAF2154467.1"/>
    </source>
</evidence>
<evidence type="ECO:0000259" key="3">
    <source>
        <dbReference type="Pfam" id="PF00394"/>
    </source>
</evidence>
<dbReference type="OrthoDB" id="2121828at2759"/>
<protein>
    <submittedName>
        <fullName evidence="6">Multicopper oxidase</fullName>
    </submittedName>
</protein>
<dbReference type="InterPro" id="IPR011707">
    <property type="entry name" value="Cu-oxidase-like_N"/>
</dbReference>
<dbReference type="InterPro" id="IPR008972">
    <property type="entry name" value="Cupredoxin"/>
</dbReference>
<gene>
    <name evidence="6" type="ORF">K461DRAFT_254730</name>
</gene>
<dbReference type="InterPro" id="IPR011706">
    <property type="entry name" value="Cu-oxidase_C"/>
</dbReference>
<dbReference type="InterPro" id="IPR045087">
    <property type="entry name" value="Cu-oxidase_fam"/>
</dbReference>
<dbReference type="GO" id="GO:0005507">
    <property type="term" value="F:copper ion binding"/>
    <property type="evidence" value="ECO:0007669"/>
    <property type="project" value="InterPro"/>
</dbReference>
<evidence type="ECO:0000256" key="1">
    <source>
        <dbReference type="ARBA" id="ARBA00010609"/>
    </source>
</evidence>
<dbReference type="EMBL" id="ML996084">
    <property type="protein sequence ID" value="KAF2154467.1"/>
    <property type="molecule type" value="Genomic_DNA"/>
</dbReference>
<keyword evidence="7" id="KW-1185">Reference proteome</keyword>
<feature type="domain" description="Plastocyanin-like" evidence="5">
    <location>
        <begin position="4"/>
        <end position="111"/>
    </location>
</feature>
<dbReference type="Gene3D" id="2.60.40.420">
    <property type="entry name" value="Cupredoxins - blue copper proteins"/>
    <property type="match status" value="3"/>
</dbReference>
<dbReference type="PANTHER" id="PTHR11709">
    <property type="entry name" value="MULTI-COPPER OXIDASE"/>
    <property type="match status" value="1"/>
</dbReference>
<dbReference type="Pfam" id="PF07731">
    <property type="entry name" value="Cu-oxidase_2"/>
    <property type="match status" value="1"/>
</dbReference>
<dbReference type="SUPFAM" id="SSF49503">
    <property type="entry name" value="Cupredoxins"/>
    <property type="match status" value="3"/>
</dbReference>
<keyword evidence="2" id="KW-0186">Copper</keyword>
<accession>A0A9P4MIN2</accession>
<dbReference type="InterPro" id="IPR001117">
    <property type="entry name" value="Cu-oxidase_2nd"/>
</dbReference>
<comment type="caution">
    <text evidence="6">The sequence shown here is derived from an EMBL/GenBank/DDBJ whole genome shotgun (WGS) entry which is preliminary data.</text>
</comment>
<proteinExistence type="inferred from homology"/>
<dbReference type="Pfam" id="PF07732">
    <property type="entry name" value="Cu-oxidase_3"/>
    <property type="match status" value="1"/>
</dbReference>
<dbReference type="GO" id="GO:0016491">
    <property type="term" value="F:oxidoreductase activity"/>
    <property type="evidence" value="ECO:0007669"/>
    <property type="project" value="InterPro"/>
</dbReference>
<dbReference type="CDD" id="cd13854">
    <property type="entry name" value="CuRO_1_MaLCC_like"/>
    <property type="match status" value="1"/>
</dbReference>
<dbReference type="PANTHER" id="PTHR11709:SF145">
    <property type="entry name" value="LCC1"/>
    <property type="match status" value="1"/>
</dbReference>
<feature type="domain" description="Plastocyanin-like" evidence="3">
    <location>
        <begin position="121"/>
        <end position="259"/>
    </location>
</feature>
<dbReference type="Pfam" id="PF00394">
    <property type="entry name" value="Cu-oxidase"/>
    <property type="match status" value="1"/>
</dbReference>
<dbReference type="CDD" id="cd13901">
    <property type="entry name" value="CuRO_3_MaLCC_like"/>
    <property type="match status" value="1"/>
</dbReference>
<dbReference type="AlphaFoldDB" id="A0A9P4MIN2"/>
<evidence type="ECO:0000259" key="5">
    <source>
        <dbReference type="Pfam" id="PF07732"/>
    </source>
</evidence>
<evidence type="ECO:0000259" key="4">
    <source>
        <dbReference type="Pfam" id="PF07731"/>
    </source>
</evidence>
<name>A0A9P4MIN2_9PEZI</name>
<sequence>MAPDGVEVPVLVVNNQFPGPLIEANWGDWIQVDVTNGLETEGTAMHWHGFLQTGTPWYDGAPGVTHCPIAPGQTFTYRFRAELYGTTWWHSHYTAQYLNGLLGPIVIHGPKTASYDIDVGPILLSDWFHDYYVNLVRQVFVASEVGPIFPPMADNMLIQGKSDYPCNATTLKCTPDAGFAEFKFQSGKKHLLRLVNTAAEAIIFFSIDNHNITVIANDFVAVEPYQTDLVVLGVGQRTDIIVEGNGSPNSSAWLRITEGPTGLGPAGQTGCSLNTGVRPATKAAIFYENADTTVQPTTTSAIDPSRFLFPINCANQPLTVTTPQPVIPVAEPDVTMNFIMTGGDNATGDFVWWMNNQTFYADWNDPILLEAKLNNLNFPPERAVFDMKTASSVRLNITSIGFPASHPMHLHGHNMQVLAEGLGSWDGTIVNPQNPQRRDTQIMRPNGFLVVQWNTTNPGMWMFHCHIAWHISEGNGINFLEQTPTLQGMQFPGSIAQTCRDWAAHNGHAAIDQIDSGL</sequence>
<dbReference type="Proteomes" id="UP000799439">
    <property type="component" value="Unassembled WGS sequence"/>
</dbReference>
<evidence type="ECO:0000256" key="2">
    <source>
        <dbReference type="ARBA" id="ARBA00023008"/>
    </source>
</evidence>
<evidence type="ECO:0000313" key="7">
    <source>
        <dbReference type="Proteomes" id="UP000799439"/>
    </source>
</evidence>
<feature type="domain" description="Plastocyanin-like" evidence="4">
    <location>
        <begin position="366"/>
        <end position="482"/>
    </location>
</feature>
<organism evidence="6 7">
    <name type="scientific">Myriangium duriaei CBS 260.36</name>
    <dbReference type="NCBI Taxonomy" id="1168546"/>
    <lineage>
        <taxon>Eukaryota</taxon>
        <taxon>Fungi</taxon>
        <taxon>Dikarya</taxon>
        <taxon>Ascomycota</taxon>
        <taxon>Pezizomycotina</taxon>
        <taxon>Dothideomycetes</taxon>
        <taxon>Dothideomycetidae</taxon>
        <taxon>Myriangiales</taxon>
        <taxon>Myriangiaceae</taxon>
        <taxon>Myriangium</taxon>
    </lineage>
</organism>